<dbReference type="PANTHER" id="PTHR11669:SF20">
    <property type="entry name" value="REPLICATION FACTOR C SUBUNIT 4"/>
    <property type="match status" value="1"/>
</dbReference>
<accession>A0AAD7LFY2</accession>
<dbReference type="KEGG" id="qsa:O6P43_023773"/>
<gene>
    <name evidence="7" type="ORF">O6P43_023773</name>
</gene>
<dbReference type="InterPro" id="IPR027417">
    <property type="entry name" value="P-loop_NTPase"/>
</dbReference>
<sequence>MAPLLQSSQPWVEKYRPKQVKDVAHQDEVVRVLTNTLETTSCPHMLFYGPPGTGKTTTALAIAHQLYGPELYKSRVLELNASDDRGINVVRTKIKDFAAVAVGSAQRKGGYPCPPYKIIILDEADSMTEDAQNALRRTMETYSKVTRFFFICNYVSRIIEPLASRCAKFRFKPMSEEIMSSRISYICKEEGLNLDEEGLSTLSFISQGDLRRAITYLQVVPAEVVQALLAACKGGNFDLANKEVNNVIAEGYPVSQMLSQLFDAIVEADDILDEQKARISKKVGEADKCLVDGADEYLQLLDVVSITIRALTPV</sequence>
<dbReference type="CDD" id="cd00009">
    <property type="entry name" value="AAA"/>
    <property type="match status" value="1"/>
</dbReference>
<evidence type="ECO:0000256" key="5">
    <source>
        <dbReference type="ARBA" id="ARBA00022840"/>
    </source>
</evidence>
<feature type="domain" description="AAA+ ATPase" evidence="6">
    <location>
        <begin position="41"/>
        <end position="175"/>
    </location>
</feature>
<dbReference type="GO" id="GO:0016887">
    <property type="term" value="F:ATP hydrolysis activity"/>
    <property type="evidence" value="ECO:0007669"/>
    <property type="project" value="InterPro"/>
</dbReference>
<evidence type="ECO:0000313" key="8">
    <source>
        <dbReference type="Proteomes" id="UP001163823"/>
    </source>
</evidence>
<dbReference type="InterPro" id="IPR008921">
    <property type="entry name" value="DNA_pol3_clamp-load_cplx_C"/>
</dbReference>
<keyword evidence="8" id="KW-1185">Reference proteome</keyword>
<dbReference type="GO" id="GO:0005663">
    <property type="term" value="C:DNA replication factor C complex"/>
    <property type="evidence" value="ECO:0007669"/>
    <property type="project" value="TreeGrafter"/>
</dbReference>
<dbReference type="InterPro" id="IPR050238">
    <property type="entry name" value="DNA_Rep/Repair_Clamp_Loader"/>
</dbReference>
<protein>
    <submittedName>
        <fullName evidence="7">Replication factor C subunit</fullName>
    </submittedName>
</protein>
<dbReference type="InterPro" id="IPR013748">
    <property type="entry name" value="Rep_factorC_C"/>
</dbReference>
<dbReference type="SMART" id="SM00382">
    <property type="entry name" value="AAA"/>
    <property type="match status" value="1"/>
</dbReference>
<evidence type="ECO:0000256" key="4">
    <source>
        <dbReference type="ARBA" id="ARBA00022741"/>
    </source>
</evidence>
<dbReference type="InterPro" id="IPR003959">
    <property type="entry name" value="ATPase_AAA_core"/>
</dbReference>
<keyword evidence="4" id="KW-0547">Nucleotide-binding</keyword>
<dbReference type="Gene3D" id="1.20.272.10">
    <property type="match status" value="1"/>
</dbReference>
<dbReference type="FunFam" id="1.20.272.10:FF:000016">
    <property type="entry name" value="Replication factor C subunit 4"/>
    <property type="match status" value="1"/>
</dbReference>
<dbReference type="GO" id="GO:0005634">
    <property type="term" value="C:nucleus"/>
    <property type="evidence" value="ECO:0007669"/>
    <property type="project" value="TreeGrafter"/>
</dbReference>
<proteinExistence type="inferred from homology"/>
<dbReference type="GO" id="GO:0005524">
    <property type="term" value="F:ATP binding"/>
    <property type="evidence" value="ECO:0007669"/>
    <property type="project" value="UniProtKB-KW"/>
</dbReference>
<dbReference type="GO" id="GO:0006261">
    <property type="term" value="P:DNA-templated DNA replication"/>
    <property type="evidence" value="ECO:0007669"/>
    <property type="project" value="TreeGrafter"/>
</dbReference>
<dbReference type="PANTHER" id="PTHR11669">
    <property type="entry name" value="REPLICATION FACTOR C / DNA POLYMERASE III GAMMA-TAU SUBUNIT"/>
    <property type="match status" value="1"/>
</dbReference>
<keyword evidence="5" id="KW-0067">ATP-binding</keyword>
<dbReference type="GO" id="GO:0006281">
    <property type="term" value="P:DNA repair"/>
    <property type="evidence" value="ECO:0007669"/>
    <property type="project" value="TreeGrafter"/>
</dbReference>
<dbReference type="Pfam" id="PF08542">
    <property type="entry name" value="Rep_fac_C"/>
    <property type="match status" value="1"/>
</dbReference>
<dbReference type="Gene3D" id="3.40.50.300">
    <property type="entry name" value="P-loop containing nucleotide triphosphate hydrolases"/>
    <property type="match status" value="1"/>
</dbReference>
<name>A0AAD7LFY2_QUISA</name>
<comment type="similarity">
    <text evidence="1">Belongs to the activator 1 small subunits family.</text>
</comment>
<evidence type="ECO:0000256" key="3">
    <source>
        <dbReference type="ARBA" id="ARBA00022705"/>
    </source>
</evidence>
<keyword evidence="3" id="KW-0235">DNA replication</keyword>
<reference evidence="7" key="1">
    <citation type="journal article" date="2023" name="Science">
        <title>Elucidation of the pathway for biosynthesis of saponin adjuvants from the soapbark tree.</title>
        <authorList>
            <person name="Reed J."/>
            <person name="Orme A."/>
            <person name="El-Demerdash A."/>
            <person name="Owen C."/>
            <person name="Martin L.B.B."/>
            <person name="Misra R.C."/>
            <person name="Kikuchi S."/>
            <person name="Rejzek M."/>
            <person name="Martin A.C."/>
            <person name="Harkess A."/>
            <person name="Leebens-Mack J."/>
            <person name="Louveau T."/>
            <person name="Stephenson M.J."/>
            <person name="Osbourn A."/>
        </authorList>
    </citation>
    <scope>NUCLEOTIDE SEQUENCE</scope>
    <source>
        <strain evidence="7">S10</strain>
    </source>
</reference>
<dbReference type="GO" id="GO:0003689">
    <property type="term" value="F:DNA clamp loader activity"/>
    <property type="evidence" value="ECO:0007669"/>
    <property type="project" value="TreeGrafter"/>
</dbReference>
<dbReference type="EMBL" id="JARAOO010000009">
    <property type="protein sequence ID" value="KAJ7957470.1"/>
    <property type="molecule type" value="Genomic_DNA"/>
</dbReference>
<evidence type="ECO:0000313" key="7">
    <source>
        <dbReference type="EMBL" id="KAJ7957470.1"/>
    </source>
</evidence>
<dbReference type="GO" id="GO:0003677">
    <property type="term" value="F:DNA binding"/>
    <property type="evidence" value="ECO:0007669"/>
    <property type="project" value="InterPro"/>
</dbReference>
<dbReference type="InterPro" id="IPR047854">
    <property type="entry name" value="RFC_lid"/>
</dbReference>
<evidence type="ECO:0000259" key="6">
    <source>
        <dbReference type="SMART" id="SM00382"/>
    </source>
</evidence>
<organism evidence="7 8">
    <name type="scientific">Quillaja saponaria</name>
    <name type="common">Soap bark tree</name>
    <dbReference type="NCBI Taxonomy" id="32244"/>
    <lineage>
        <taxon>Eukaryota</taxon>
        <taxon>Viridiplantae</taxon>
        <taxon>Streptophyta</taxon>
        <taxon>Embryophyta</taxon>
        <taxon>Tracheophyta</taxon>
        <taxon>Spermatophyta</taxon>
        <taxon>Magnoliopsida</taxon>
        <taxon>eudicotyledons</taxon>
        <taxon>Gunneridae</taxon>
        <taxon>Pentapetalae</taxon>
        <taxon>rosids</taxon>
        <taxon>fabids</taxon>
        <taxon>Fabales</taxon>
        <taxon>Quillajaceae</taxon>
        <taxon>Quillaja</taxon>
    </lineage>
</organism>
<evidence type="ECO:0000256" key="1">
    <source>
        <dbReference type="ARBA" id="ARBA00005378"/>
    </source>
</evidence>
<comment type="caution">
    <text evidence="7">The sequence shown here is derived from an EMBL/GenBank/DDBJ whole genome shotgun (WGS) entry which is preliminary data.</text>
</comment>
<dbReference type="Pfam" id="PF00004">
    <property type="entry name" value="AAA"/>
    <property type="match status" value="1"/>
</dbReference>
<dbReference type="CDD" id="cd18140">
    <property type="entry name" value="HLD_clamp_RFC"/>
    <property type="match status" value="1"/>
</dbReference>
<comment type="subunit">
    <text evidence="2">Heterotetramer of subunits RFC2, RFC3, RFC4 and RFC5 that can form a complex with RFC1.</text>
</comment>
<dbReference type="Proteomes" id="UP001163823">
    <property type="component" value="Chromosome 9"/>
</dbReference>
<dbReference type="Pfam" id="PF21960">
    <property type="entry name" value="RCF1-5-like_lid"/>
    <property type="match status" value="1"/>
</dbReference>
<dbReference type="SUPFAM" id="SSF52540">
    <property type="entry name" value="P-loop containing nucleoside triphosphate hydrolases"/>
    <property type="match status" value="1"/>
</dbReference>
<dbReference type="AlphaFoldDB" id="A0AAD7LFY2"/>
<dbReference type="Gene3D" id="1.10.8.60">
    <property type="match status" value="1"/>
</dbReference>
<evidence type="ECO:0000256" key="2">
    <source>
        <dbReference type="ARBA" id="ARBA00011480"/>
    </source>
</evidence>
<dbReference type="SUPFAM" id="SSF48019">
    <property type="entry name" value="post-AAA+ oligomerization domain-like"/>
    <property type="match status" value="1"/>
</dbReference>
<dbReference type="FunFam" id="3.40.50.300:FF:000129">
    <property type="entry name" value="Replication factor C subunit 5"/>
    <property type="match status" value="1"/>
</dbReference>
<dbReference type="InterPro" id="IPR003593">
    <property type="entry name" value="AAA+_ATPase"/>
</dbReference>